<dbReference type="InterPro" id="IPR017871">
    <property type="entry name" value="ABC_transporter-like_CS"/>
</dbReference>
<dbReference type="SMART" id="SM00382">
    <property type="entry name" value="AAA"/>
    <property type="match status" value="1"/>
</dbReference>
<evidence type="ECO:0000259" key="9">
    <source>
        <dbReference type="PROSITE" id="PS50929"/>
    </source>
</evidence>
<feature type="transmembrane region" description="Helical" evidence="7">
    <location>
        <begin position="157"/>
        <end position="175"/>
    </location>
</feature>
<dbReference type="InterPro" id="IPR039421">
    <property type="entry name" value="Type_1_exporter"/>
</dbReference>
<evidence type="ECO:0000313" key="11">
    <source>
        <dbReference type="Proteomes" id="UP000034681"/>
    </source>
</evidence>
<dbReference type="STRING" id="317619.GCA_000332315_02818"/>
<dbReference type="AlphaFoldDB" id="A0A0M2PTT3"/>
<dbReference type="InterPro" id="IPR003593">
    <property type="entry name" value="AAA+_ATPase"/>
</dbReference>
<comment type="caution">
    <text evidence="10">The sequence shown here is derived from an EMBL/GenBank/DDBJ whole genome shotgun (WGS) entry which is preliminary data.</text>
</comment>
<evidence type="ECO:0000259" key="8">
    <source>
        <dbReference type="PROSITE" id="PS50893"/>
    </source>
</evidence>
<evidence type="ECO:0000256" key="2">
    <source>
        <dbReference type="ARBA" id="ARBA00022692"/>
    </source>
</evidence>
<dbReference type="GO" id="GO:0005524">
    <property type="term" value="F:ATP binding"/>
    <property type="evidence" value="ECO:0007669"/>
    <property type="project" value="UniProtKB-KW"/>
</dbReference>
<dbReference type="GO" id="GO:0034040">
    <property type="term" value="F:ATPase-coupled lipid transmembrane transporter activity"/>
    <property type="evidence" value="ECO:0007669"/>
    <property type="project" value="TreeGrafter"/>
</dbReference>
<gene>
    <name evidence="10" type="ORF">PROH_19075</name>
</gene>
<protein>
    <recommendedName>
        <fullName evidence="12">ABC transporter ATP-binding protein</fullName>
    </recommendedName>
</protein>
<comment type="subcellular location">
    <subcellularLocation>
        <location evidence="1">Cell membrane</location>
        <topology evidence="1">Multi-pass membrane protein</topology>
    </subcellularLocation>
</comment>
<keyword evidence="6 7" id="KW-0472">Membrane</keyword>
<dbReference type="InterPro" id="IPR027417">
    <property type="entry name" value="P-loop_NTPase"/>
</dbReference>
<feature type="transmembrane region" description="Helical" evidence="7">
    <location>
        <begin position="6"/>
        <end position="27"/>
    </location>
</feature>
<keyword evidence="4" id="KW-0067">ATP-binding</keyword>
<dbReference type="Pfam" id="PF00005">
    <property type="entry name" value="ABC_tran"/>
    <property type="match status" value="1"/>
</dbReference>
<dbReference type="Proteomes" id="UP000034681">
    <property type="component" value="Unassembled WGS sequence"/>
</dbReference>
<keyword evidence="3" id="KW-0547">Nucleotide-binding</keyword>
<feature type="domain" description="ABC transmembrane type-1" evidence="9">
    <location>
        <begin position="1"/>
        <end position="291"/>
    </location>
</feature>
<name>A0A0M2PTT3_PROHO</name>
<feature type="domain" description="ABC transporter" evidence="8">
    <location>
        <begin position="335"/>
        <end position="573"/>
    </location>
</feature>
<organism evidence="10 11">
    <name type="scientific">Prochlorothrix hollandica PCC 9006 = CALU 1027</name>
    <dbReference type="NCBI Taxonomy" id="317619"/>
    <lineage>
        <taxon>Bacteria</taxon>
        <taxon>Bacillati</taxon>
        <taxon>Cyanobacteriota</taxon>
        <taxon>Cyanophyceae</taxon>
        <taxon>Prochlorotrichales</taxon>
        <taxon>Prochlorotrichaceae</taxon>
        <taxon>Prochlorothrix</taxon>
    </lineage>
</organism>
<dbReference type="PANTHER" id="PTHR24221">
    <property type="entry name" value="ATP-BINDING CASSETTE SUB-FAMILY B"/>
    <property type="match status" value="1"/>
</dbReference>
<dbReference type="Gene3D" id="3.40.50.300">
    <property type="entry name" value="P-loop containing nucleotide triphosphate hydrolases"/>
    <property type="match status" value="1"/>
</dbReference>
<dbReference type="InterPro" id="IPR011527">
    <property type="entry name" value="ABC1_TM_dom"/>
</dbReference>
<accession>A0A0M2PTT3</accession>
<evidence type="ECO:0000256" key="5">
    <source>
        <dbReference type="ARBA" id="ARBA00022989"/>
    </source>
</evidence>
<evidence type="ECO:0000256" key="6">
    <source>
        <dbReference type="ARBA" id="ARBA00023136"/>
    </source>
</evidence>
<dbReference type="InterPro" id="IPR036640">
    <property type="entry name" value="ABC1_TM_sf"/>
</dbReference>
<evidence type="ECO:0000313" key="10">
    <source>
        <dbReference type="EMBL" id="KKI98542.1"/>
    </source>
</evidence>
<dbReference type="InterPro" id="IPR003439">
    <property type="entry name" value="ABC_transporter-like_ATP-bd"/>
</dbReference>
<evidence type="ECO:0008006" key="12">
    <source>
        <dbReference type="Google" id="ProtNLM"/>
    </source>
</evidence>
<dbReference type="SUPFAM" id="SSF90123">
    <property type="entry name" value="ABC transporter transmembrane region"/>
    <property type="match status" value="1"/>
</dbReference>
<dbReference type="GO" id="GO:0016887">
    <property type="term" value="F:ATP hydrolysis activity"/>
    <property type="evidence" value="ECO:0007669"/>
    <property type="project" value="InterPro"/>
</dbReference>
<dbReference type="PROSITE" id="PS00211">
    <property type="entry name" value="ABC_TRANSPORTER_1"/>
    <property type="match status" value="1"/>
</dbReference>
<dbReference type="PANTHER" id="PTHR24221:SF654">
    <property type="entry name" value="ATP-BINDING CASSETTE SUB-FAMILY B MEMBER 6"/>
    <property type="match status" value="1"/>
</dbReference>
<dbReference type="Gene3D" id="1.20.1560.10">
    <property type="entry name" value="ABC transporter type 1, transmembrane domain"/>
    <property type="match status" value="1"/>
</dbReference>
<proteinExistence type="predicted"/>
<dbReference type="PROSITE" id="PS50893">
    <property type="entry name" value="ABC_TRANSPORTER_2"/>
    <property type="match status" value="1"/>
</dbReference>
<dbReference type="PROSITE" id="PS50929">
    <property type="entry name" value="ABC_TM1F"/>
    <property type="match status" value="1"/>
</dbReference>
<dbReference type="GO" id="GO:0140359">
    <property type="term" value="F:ABC-type transporter activity"/>
    <property type="evidence" value="ECO:0007669"/>
    <property type="project" value="InterPro"/>
</dbReference>
<sequence>MLFVLGLITSISEIVSIGALLPFLNAISNPSYMLENSYIQIITTSFKITSPRDLSILLSLVFILAIVIANGLRLITLWVQTKLVALMANDLSFACYRTSILQPYSFYLKSNSSTIIVQSTEYVDGTIGIIYASLSFILSFLTLIAILFGLLIVNWKITLGGILIISVMILPVINFSKYRLTKNSRQIANYSQMRIKLIQESIGGIRDILLGGSQSIFLKNFYITDLTLRKLHANNQFLGSVNRPYMEAMTMGAIVLLILFMLQTNASPSTVLTILGTMILGLNRLLPLVQQCYSYWAFMRSNSSYLYEILVVLQRPISQYYLEPKSNVLSFKKEIRLDNVGFRYSSELDWVLQNVNLTIPVNQTIGFFGGSGCGKTTTADLILGLIKPELGELFVDNTSLTDDKLRWAWQKNVTNVPQSIYLSDASIAENIAFGLEASEIDINRVKEAAYLAQIHEFVEKLPNKYQETVGERGVRLSGGQRQRIGIARALYKRASLIIFDEATSALDNETEQEVMDAIYNLRERVTIIIIAHRLSTLRLCSQVFEFKDGIISFKGSGKDIAGKPIEDASEKLLI</sequence>
<feature type="transmembrane region" description="Helical" evidence="7">
    <location>
        <begin position="129"/>
        <end position="151"/>
    </location>
</feature>
<evidence type="ECO:0000256" key="7">
    <source>
        <dbReference type="SAM" id="Phobius"/>
    </source>
</evidence>
<dbReference type="EMBL" id="AJTX02000008">
    <property type="protein sequence ID" value="KKI98542.1"/>
    <property type="molecule type" value="Genomic_DNA"/>
</dbReference>
<keyword evidence="11" id="KW-1185">Reference proteome</keyword>
<keyword evidence="5 7" id="KW-1133">Transmembrane helix</keyword>
<dbReference type="SUPFAM" id="SSF52540">
    <property type="entry name" value="P-loop containing nucleoside triphosphate hydrolases"/>
    <property type="match status" value="1"/>
</dbReference>
<keyword evidence="2 7" id="KW-0812">Transmembrane</keyword>
<dbReference type="GO" id="GO:0005886">
    <property type="term" value="C:plasma membrane"/>
    <property type="evidence" value="ECO:0007669"/>
    <property type="project" value="UniProtKB-SubCell"/>
</dbReference>
<evidence type="ECO:0000256" key="3">
    <source>
        <dbReference type="ARBA" id="ARBA00022741"/>
    </source>
</evidence>
<reference evidence="10" key="1">
    <citation type="submission" date="2012-04" db="EMBL/GenBank/DDBJ databases">
        <authorList>
            <person name="Borisov I.G."/>
            <person name="Ivanikova N.V."/>
            <person name="Pinevich A.V."/>
        </authorList>
    </citation>
    <scope>NUCLEOTIDE SEQUENCE</scope>
    <source>
        <strain evidence="10">CALU 1027</strain>
    </source>
</reference>
<feature type="transmembrane region" description="Helical" evidence="7">
    <location>
        <begin position="56"/>
        <end position="79"/>
    </location>
</feature>
<evidence type="ECO:0000256" key="1">
    <source>
        <dbReference type="ARBA" id="ARBA00004651"/>
    </source>
</evidence>
<evidence type="ECO:0000256" key="4">
    <source>
        <dbReference type="ARBA" id="ARBA00022840"/>
    </source>
</evidence>